<sequence length="326" mass="34598">MAYNLQSNTTGLQALRKHLCRARAGCNAFTLLELYAAHPTMATYPGFWCAIVAAPTAPTTPSPAEPTPRGIIWSHHLVILRAGCPASVVSAEVATGATSTPAPHAPTASSASSHGHAIHYLSYLSSLIVIEPRVKCTSPSCPSATSTPKEAAAVEAAGATAPVPTATPAPHGWYIVSCFLNHLPFLAWGCSAVVAAAVAPTTISSIGGPLHGNITVMSIRRPLWKYSVMVSRPRLSQHYHSTRKSVSCRREPDKTLPSHQLIQSQLIHYFHIVRDRQLGSSPSLHISRSGRRGCKAKWPVPSALGCSSGCGCVSGSAMVVWLEYGW</sequence>
<dbReference type="AlphaFoldDB" id="A0A5B7E346"/>
<reference evidence="1 2" key="1">
    <citation type="submission" date="2019-05" db="EMBL/GenBank/DDBJ databases">
        <title>Another draft genome of Portunus trituberculatus and its Hox gene families provides insights of decapod evolution.</title>
        <authorList>
            <person name="Jeong J.-H."/>
            <person name="Song I."/>
            <person name="Kim S."/>
            <person name="Choi T."/>
            <person name="Kim D."/>
            <person name="Ryu S."/>
            <person name="Kim W."/>
        </authorList>
    </citation>
    <scope>NUCLEOTIDE SEQUENCE [LARGE SCALE GENOMIC DNA]</scope>
    <source>
        <tissue evidence="1">Muscle</tissue>
    </source>
</reference>
<comment type="caution">
    <text evidence="1">The sequence shown here is derived from an EMBL/GenBank/DDBJ whole genome shotgun (WGS) entry which is preliminary data.</text>
</comment>
<dbReference type="EMBL" id="VSRR010001914">
    <property type="protein sequence ID" value="MPC28452.1"/>
    <property type="molecule type" value="Genomic_DNA"/>
</dbReference>
<proteinExistence type="predicted"/>
<organism evidence="1 2">
    <name type="scientific">Portunus trituberculatus</name>
    <name type="common">Swimming crab</name>
    <name type="synonym">Neptunus trituberculatus</name>
    <dbReference type="NCBI Taxonomy" id="210409"/>
    <lineage>
        <taxon>Eukaryota</taxon>
        <taxon>Metazoa</taxon>
        <taxon>Ecdysozoa</taxon>
        <taxon>Arthropoda</taxon>
        <taxon>Crustacea</taxon>
        <taxon>Multicrustacea</taxon>
        <taxon>Malacostraca</taxon>
        <taxon>Eumalacostraca</taxon>
        <taxon>Eucarida</taxon>
        <taxon>Decapoda</taxon>
        <taxon>Pleocyemata</taxon>
        <taxon>Brachyura</taxon>
        <taxon>Eubrachyura</taxon>
        <taxon>Portunoidea</taxon>
        <taxon>Portunidae</taxon>
        <taxon>Portuninae</taxon>
        <taxon>Portunus</taxon>
    </lineage>
</organism>
<evidence type="ECO:0000313" key="2">
    <source>
        <dbReference type="Proteomes" id="UP000324222"/>
    </source>
</evidence>
<evidence type="ECO:0000313" key="1">
    <source>
        <dbReference type="EMBL" id="MPC28452.1"/>
    </source>
</evidence>
<keyword evidence="2" id="KW-1185">Reference proteome</keyword>
<gene>
    <name evidence="1" type="ORF">E2C01_021659</name>
</gene>
<dbReference type="Proteomes" id="UP000324222">
    <property type="component" value="Unassembled WGS sequence"/>
</dbReference>
<protein>
    <submittedName>
        <fullName evidence="1">Uncharacterized protein</fullName>
    </submittedName>
</protein>
<name>A0A5B7E346_PORTR</name>
<accession>A0A5B7E346</accession>